<organism evidence="2 3">
    <name type="scientific">Luteimonas chenhongjianii</name>
    <dbReference type="NCBI Taxonomy" id="2006110"/>
    <lineage>
        <taxon>Bacteria</taxon>
        <taxon>Pseudomonadati</taxon>
        <taxon>Pseudomonadota</taxon>
        <taxon>Gammaproteobacteria</taxon>
        <taxon>Lysobacterales</taxon>
        <taxon>Lysobacteraceae</taxon>
        <taxon>Luteimonas</taxon>
    </lineage>
</organism>
<keyword evidence="3" id="KW-1185">Reference proteome</keyword>
<dbReference type="RefSeq" id="WP_096297114.1">
    <property type="nucleotide sequence ID" value="NZ_CP023406.1"/>
</dbReference>
<dbReference type="KEGG" id="lum:CNR27_04450"/>
<keyword evidence="1" id="KW-0732">Signal</keyword>
<dbReference type="AlphaFoldDB" id="A0A290XCS3"/>
<reference evidence="3" key="1">
    <citation type="submission" date="2017-09" db="EMBL/GenBank/DDBJ databases">
        <title>Luteimonas liuhanmingii sp.nov., isolated from the intestinal contents of Tibetan Plateau Pika in Yushu, Qinghai Province, China.</title>
        <authorList>
            <person name="Gui Z."/>
        </authorList>
    </citation>
    <scope>NUCLEOTIDE SEQUENCE [LARGE SCALE GENOMIC DNA]</scope>
    <source>
        <strain evidence="3">100111</strain>
    </source>
</reference>
<sequence length="168" mass="18164">MRFAAIVGAAMLLAAGALSAQDHPKIPDRPAPLKALDGEWVMSGDVMGEPVTYRMVAGPTLHGAFTEIHMNDVQVPSQYEARVLIGYDTESGTVIAHWMDSFGAKHSVPHGTGSVSANTVQFTIPYESGAFLDTFTYSPDTDTWLFVLEAAQPDGEGKHFARYTAHRP</sequence>
<evidence type="ECO:0000313" key="3">
    <source>
        <dbReference type="Proteomes" id="UP000218968"/>
    </source>
</evidence>
<proteinExistence type="predicted"/>
<dbReference type="Pfam" id="PF07617">
    <property type="entry name" value="DUF1579"/>
    <property type="match status" value="1"/>
</dbReference>
<dbReference type="EMBL" id="CP023406">
    <property type="protein sequence ID" value="ATD66788.1"/>
    <property type="molecule type" value="Genomic_DNA"/>
</dbReference>
<evidence type="ECO:0000313" key="2">
    <source>
        <dbReference type="EMBL" id="ATD66788.1"/>
    </source>
</evidence>
<feature type="chain" id="PRO_5013126842" description="DUF1579 domain-containing protein" evidence="1">
    <location>
        <begin position="21"/>
        <end position="168"/>
    </location>
</feature>
<evidence type="ECO:0000256" key="1">
    <source>
        <dbReference type="SAM" id="SignalP"/>
    </source>
</evidence>
<evidence type="ECO:0008006" key="4">
    <source>
        <dbReference type="Google" id="ProtNLM"/>
    </source>
</evidence>
<gene>
    <name evidence="2" type="ORF">CNR27_04450</name>
</gene>
<feature type="signal peptide" evidence="1">
    <location>
        <begin position="1"/>
        <end position="20"/>
    </location>
</feature>
<dbReference type="OrthoDB" id="8755977at2"/>
<protein>
    <recommendedName>
        <fullName evidence="4">DUF1579 domain-containing protein</fullName>
    </recommendedName>
</protein>
<accession>A0A290XCS3</accession>
<dbReference type="Proteomes" id="UP000218968">
    <property type="component" value="Chromosome"/>
</dbReference>
<dbReference type="InterPro" id="IPR011473">
    <property type="entry name" value="DUF1579"/>
</dbReference>
<name>A0A290XCS3_9GAMM</name>